<dbReference type="Ensembl" id="ENSMMDT00005021027.1">
    <property type="protein sequence ID" value="ENSMMDP00005020545.1"/>
    <property type="gene ID" value="ENSMMDG00005010007.1"/>
</dbReference>
<dbReference type="InterPro" id="IPR006047">
    <property type="entry name" value="GH13_cat_dom"/>
</dbReference>
<evidence type="ECO:0000313" key="4">
    <source>
        <dbReference type="Ensembl" id="ENSMMDP00005020545.1"/>
    </source>
</evidence>
<dbReference type="Gene3D" id="2.60.40.1180">
    <property type="entry name" value="Golgi alpha-mannosidase II"/>
    <property type="match status" value="1"/>
</dbReference>
<dbReference type="GO" id="GO:0005975">
    <property type="term" value="P:carbohydrate metabolic process"/>
    <property type="evidence" value="ECO:0007669"/>
    <property type="project" value="InterPro"/>
</dbReference>
<dbReference type="AlphaFoldDB" id="A0A667XS98"/>
<dbReference type="InterPro" id="IPR017853">
    <property type="entry name" value="GH"/>
</dbReference>
<dbReference type="Proteomes" id="UP000472263">
    <property type="component" value="Chromosome 22"/>
</dbReference>
<dbReference type="Pfam" id="PF00128">
    <property type="entry name" value="Alpha-amylase"/>
    <property type="match status" value="1"/>
</dbReference>
<dbReference type="GO" id="GO:0016324">
    <property type="term" value="C:apical plasma membrane"/>
    <property type="evidence" value="ECO:0007669"/>
    <property type="project" value="TreeGrafter"/>
</dbReference>
<dbReference type="GO" id="GO:1903801">
    <property type="term" value="P:L-leucine import across plasma membrane"/>
    <property type="evidence" value="ECO:0007669"/>
    <property type="project" value="TreeGrafter"/>
</dbReference>
<dbReference type="InterPro" id="IPR013780">
    <property type="entry name" value="Glyco_hydro_b"/>
</dbReference>
<feature type="region of interest" description="Disordered" evidence="1">
    <location>
        <begin position="14"/>
        <end position="35"/>
    </location>
</feature>
<accession>A0A667XS98</accession>
<keyword evidence="2" id="KW-0472">Membrane</keyword>
<dbReference type="PANTHER" id="PTHR46673">
    <property type="entry name" value="4F2 CELL-SURFACE ANTIGEN HEAVY CHAIN"/>
    <property type="match status" value="1"/>
</dbReference>
<dbReference type="SUPFAM" id="SSF51011">
    <property type="entry name" value="Glycosyl hydrolase domain"/>
    <property type="match status" value="1"/>
</dbReference>
<sequence>MYTYGGLTDAEAQEAELDQEEQEKQPMTGGLDKNGSVHLKIPEEAEVKFTGLSKEELLRVAGTPGWVRTRWALLIVFWLGWLGMLVAAVVLILQAPPCRDLPELNWWNKGPLYQIGDVQAFSQNLKGLEQRLESLEQLKVKGLVLGPIHVAPADQPKDLRFEEISPDAGNLEQFKGLVKAAHKKGISVVLDLTPNYRGSGSWFSNVSVTNVAERLKVRDPPLLPMMFSAVERQHAVTCLLRVLIGVTERTSADEVSSLLSSTGVDLLLSGVLRAANTDATERAQSIQQLYSSHNQSRLAWSLGGRADGHLATLGGPALLRLHQLLLLTLPGTPVFNYGDEIGLEDEVRRPILVWCGHFPCVVLQEQQEERESSRRLFQALSELRGRERSLMFGDFLLLYNSSSSLAFLRSWDQSERYLAAFNWADEAATLPLSLPALPQHATVSLSTDDGSPASNSKVQLEALRLGPGQATLLKFPYSA</sequence>
<dbReference type="GO" id="GO:0015173">
    <property type="term" value="F:aromatic amino acid transmembrane transporter activity"/>
    <property type="evidence" value="ECO:0007669"/>
    <property type="project" value="TreeGrafter"/>
</dbReference>
<dbReference type="GO" id="GO:1904273">
    <property type="term" value="P:L-alanine import across plasma membrane"/>
    <property type="evidence" value="ECO:0007669"/>
    <property type="project" value="TreeGrafter"/>
</dbReference>
<dbReference type="SUPFAM" id="SSF51445">
    <property type="entry name" value="(Trans)glycosidases"/>
    <property type="match status" value="2"/>
</dbReference>
<dbReference type="InterPro" id="IPR031984">
    <property type="entry name" value="SLC3A2_N"/>
</dbReference>
<dbReference type="GeneTree" id="ENSGT00940000156646"/>
<feature type="transmembrane region" description="Helical" evidence="2">
    <location>
        <begin position="71"/>
        <end position="93"/>
    </location>
</feature>
<evidence type="ECO:0000256" key="1">
    <source>
        <dbReference type="SAM" id="MobiDB-lite"/>
    </source>
</evidence>
<dbReference type="GO" id="GO:0016323">
    <property type="term" value="C:basolateral plasma membrane"/>
    <property type="evidence" value="ECO:0007669"/>
    <property type="project" value="TreeGrafter"/>
</dbReference>
<reference evidence="4" key="1">
    <citation type="submission" date="2019-06" db="EMBL/GenBank/DDBJ databases">
        <authorList>
            <consortium name="Wellcome Sanger Institute Data Sharing"/>
        </authorList>
    </citation>
    <scope>NUCLEOTIDE SEQUENCE [LARGE SCALE GENOMIC DNA]</scope>
</reference>
<dbReference type="InterPro" id="IPR042280">
    <property type="entry name" value="SLC3A2"/>
</dbReference>
<dbReference type="SMART" id="SM00642">
    <property type="entry name" value="Aamy"/>
    <property type="match status" value="1"/>
</dbReference>
<reference evidence="4" key="2">
    <citation type="submission" date="2025-08" db="UniProtKB">
        <authorList>
            <consortium name="Ensembl"/>
        </authorList>
    </citation>
    <scope>IDENTIFICATION</scope>
</reference>
<gene>
    <name evidence="4" type="primary">SLC3A2</name>
    <name evidence="4" type="synonym">LOC115380784</name>
</gene>
<reference evidence="4" key="3">
    <citation type="submission" date="2025-09" db="UniProtKB">
        <authorList>
            <consortium name="Ensembl"/>
        </authorList>
    </citation>
    <scope>IDENTIFICATION</scope>
</reference>
<organism evidence="4 5">
    <name type="scientific">Myripristis murdjan</name>
    <name type="common">pinecone soldierfish</name>
    <dbReference type="NCBI Taxonomy" id="586833"/>
    <lineage>
        <taxon>Eukaryota</taxon>
        <taxon>Metazoa</taxon>
        <taxon>Chordata</taxon>
        <taxon>Craniata</taxon>
        <taxon>Vertebrata</taxon>
        <taxon>Euteleostomi</taxon>
        <taxon>Actinopterygii</taxon>
        <taxon>Neopterygii</taxon>
        <taxon>Teleostei</taxon>
        <taxon>Neoteleostei</taxon>
        <taxon>Acanthomorphata</taxon>
        <taxon>Holocentriformes</taxon>
        <taxon>Holocentridae</taxon>
        <taxon>Myripristis</taxon>
    </lineage>
</organism>
<proteinExistence type="predicted"/>
<dbReference type="Pfam" id="PF16028">
    <property type="entry name" value="SLC3A2_N"/>
    <property type="match status" value="1"/>
</dbReference>
<evidence type="ECO:0000313" key="5">
    <source>
        <dbReference type="Proteomes" id="UP000472263"/>
    </source>
</evidence>
<feature type="domain" description="Glycosyl hydrolase family 13 catalytic" evidence="3">
    <location>
        <begin position="118"/>
        <end position="384"/>
    </location>
</feature>
<dbReference type="GO" id="GO:0015823">
    <property type="term" value="P:phenylalanine transport"/>
    <property type="evidence" value="ECO:0007669"/>
    <property type="project" value="TreeGrafter"/>
</dbReference>
<dbReference type="GO" id="GO:0015190">
    <property type="term" value="F:L-leucine transmembrane transporter activity"/>
    <property type="evidence" value="ECO:0007669"/>
    <property type="project" value="TreeGrafter"/>
</dbReference>
<keyword evidence="5" id="KW-1185">Reference proteome</keyword>
<name>A0A667XS98_9TELE</name>
<dbReference type="PANTHER" id="PTHR46673:SF3">
    <property type="entry name" value="SOLUTE CARRIER FAMILY 3 (AMINO ACID TRANSPORTER HEAVY CHAIN), MEMBER 2A-RELATED"/>
    <property type="match status" value="1"/>
</dbReference>
<keyword evidence="2" id="KW-0812">Transmembrane</keyword>
<evidence type="ECO:0000256" key="2">
    <source>
        <dbReference type="SAM" id="Phobius"/>
    </source>
</evidence>
<dbReference type="Gene3D" id="3.20.20.80">
    <property type="entry name" value="Glycosidases"/>
    <property type="match status" value="2"/>
</dbReference>
<keyword evidence="2" id="KW-1133">Transmembrane helix</keyword>
<evidence type="ECO:0000259" key="3">
    <source>
        <dbReference type="SMART" id="SM00642"/>
    </source>
</evidence>
<protein>
    <submittedName>
        <fullName evidence="4">Solute carrier family 3 member 2b</fullName>
    </submittedName>
</protein>
<dbReference type="GO" id="GO:0015180">
    <property type="term" value="F:L-alanine transmembrane transporter activity"/>
    <property type="evidence" value="ECO:0007669"/>
    <property type="project" value="TreeGrafter"/>
</dbReference>